<evidence type="ECO:0000313" key="29">
    <source>
        <dbReference type="Proteomes" id="UP001623348"/>
    </source>
</evidence>
<evidence type="ECO:0000256" key="11">
    <source>
        <dbReference type="ARBA" id="ARBA00022968"/>
    </source>
</evidence>
<dbReference type="CDD" id="cd09601">
    <property type="entry name" value="M1_APN-Q_like"/>
    <property type="match status" value="1"/>
</dbReference>
<keyword evidence="11" id="KW-0735">Signal-anchor</keyword>
<dbReference type="FunFam" id="2.60.40.1730:FF:000001">
    <property type="entry name" value="Leucyl-cystinyl aminopeptidase"/>
    <property type="match status" value="1"/>
</dbReference>
<feature type="site" description="Transition state stabilizer" evidence="24">
    <location>
        <position position="805"/>
    </location>
</feature>
<feature type="domain" description="Aminopeptidase N-like N-terminal" evidence="27">
    <location>
        <begin position="429"/>
        <end position="614"/>
    </location>
</feature>
<dbReference type="Pfam" id="PF17900">
    <property type="entry name" value="Peptidase_M1_N"/>
    <property type="match status" value="1"/>
</dbReference>
<dbReference type="InterPro" id="IPR001930">
    <property type="entry name" value="Peptidase_M1"/>
</dbReference>
<evidence type="ECO:0000313" key="28">
    <source>
        <dbReference type="EMBL" id="GAB0205202.1"/>
    </source>
</evidence>
<evidence type="ECO:0000256" key="6">
    <source>
        <dbReference type="ARBA" id="ARBA00022670"/>
    </source>
</evidence>
<feature type="binding site" evidence="23">
    <location>
        <position position="743"/>
    </location>
    <ligand>
        <name>Zn(2+)</name>
        <dbReference type="ChEBI" id="CHEBI:29105"/>
        <note>catalytic</note>
    </ligand>
</feature>
<comment type="catalytic activity">
    <reaction evidence="17">
        <text>Release of an N-terminal amino acid, Cys-|-Xaa-, in which the half-cystine residue is involved in a disulfide loop, notably in oxytocin or vasopressin. Hydrolysis rates on a range of aminoacyl arylamides exceed that for the cystinyl derivative, however.</text>
        <dbReference type="EC" id="3.4.11.3"/>
    </reaction>
</comment>
<dbReference type="InterPro" id="IPR050344">
    <property type="entry name" value="Peptidase_M1_aminopeptidases"/>
</dbReference>
<evidence type="ECO:0000256" key="24">
    <source>
        <dbReference type="PIRSR" id="PIRSR634016-4"/>
    </source>
</evidence>
<evidence type="ECO:0000256" key="12">
    <source>
        <dbReference type="ARBA" id="ARBA00022989"/>
    </source>
</evidence>
<keyword evidence="7" id="KW-0812">Transmembrane</keyword>
<protein>
    <recommendedName>
        <fullName evidence="20">Leucyl-cystinyl aminopeptidase</fullName>
        <ecNumber evidence="19">3.4.11.3</ecNumber>
    </recommendedName>
    <alternativeName>
        <fullName evidence="21">Oxytocinase</fullName>
    </alternativeName>
</protein>
<keyword evidence="3 28" id="KW-0031">Aminopeptidase</keyword>
<comment type="subcellular location">
    <subcellularLocation>
        <location evidence="1">Cell membrane</location>
        <topology evidence="1">Single-pass type II membrane protein</topology>
    </subcellularLocation>
</comment>
<dbReference type="GO" id="GO:0031410">
    <property type="term" value="C:cytoplasmic vesicle"/>
    <property type="evidence" value="ECO:0007669"/>
    <property type="project" value="UniProtKB-ARBA"/>
</dbReference>
<dbReference type="Proteomes" id="UP001623348">
    <property type="component" value="Unassembled WGS sequence"/>
</dbReference>
<dbReference type="Pfam" id="PF11838">
    <property type="entry name" value="ERAP1_C"/>
    <property type="match status" value="1"/>
</dbReference>
<evidence type="ECO:0000256" key="4">
    <source>
        <dbReference type="ARBA" id="ARBA00022475"/>
    </source>
</evidence>
<dbReference type="InterPro" id="IPR042097">
    <property type="entry name" value="Aminopeptidase_N-like_N_sf"/>
</dbReference>
<evidence type="ECO:0000256" key="20">
    <source>
        <dbReference type="ARBA" id="ARBA00071211"/>
    </source>
</evidence>
<evidence type="ECO:0000256" key="14">
    <source>
        <dbReference type="ARBA" id="ARBA00023049"/>
    </source>
</evidence>
<keyword evidence="8 23" id="KW-0479">Metal-binding</keyword>
<dbReference type="GO" id="GO:0046872">
    <property type="term" value="F:metal ion binding"/>
    <property type="evidence" value="ECO:0007669"/>
    <property type="project" value="UniProtKB-KW"/>
</dbReference>
<dbReference type="Gene3D" id="1.10.390.10">
    <property type="entry name" value="Neutral Protease Domain 2"/>
    <property type="match status" value="1"/>
</dbReference>
<dbReference type="InterPro" id="IPR014782">
    <property type="entry name" value="Peptidase_M1_dom"/>
</dbReference>
<evidence type="ECO:0000256" key="9">
    <source>
        <dbReference type="ARBA" id="ARBA00022801"/>
    </source>
</evidence>
<dbReference type="GO" id="GO:0008237">
    <property type="term" value="F:metallopeptidase activity"/>
    <property type="evidence" value="ECO:0007669"/>
    <property type="project" value="UniProtKB-KW"/>
</dbReference>
<dbReference type="PANTHER" id="PTHR11533:SF42">
    <property type="entry name" value="LEUCYL-CYSTINYL AMINOPEPTIDASE"/>
    <property type="match status" value="1"/>
</dbReference>
<keyword evidence="16" id="KW-0325">Glycoprotein</keyword>
<evidence type="ECO:0000256" key="5">
    <source>
        <dbReference type="ARBA" id="ARBA00022553"/>
    </source>
</evidence>
<dbReference type="PANTHER" id="PTHR11533">
    <property type="entry name" value="PROTEASE M1 ZINC METALLOPROTEASE"/>
    <property type="match status" value="1"/>
</dbReference>
<evidence type="ECO:0000259" key="25">
    <source>
        <dbReference type="Pfam" id="PF01433"/>
    </source>
</evidence>
<dbReference type="SUPFAM" id="SSF63737">
    <property type="entry name" value="Leukotriene A4 hydrolase N-terminal domain"/>
    <property type="match status" value="1"/>
</dbReference>
<keyword evidence="29" id="KW-1185">Reference proteome</keyword>
<keyword evidence="12" id="KW-1133">Transmembrane helix</keyword>
<comment type="cofactor">
    <cofactor evidence="23">
        <name>Zn(2+)</name>
        <dbReference type="ChEBI" id="CHEBI:29105"/>
    </cofactor>
    <text evidence="23">Binds 1 zinc ion per subunit.</text>
</comment>
<keyword evidence="15" id="KW-0472">Membrane</keyword>
<dbReference type="InterPro" id="IPR034016">
    <property type="entry name" value="M1_APN-typ"/>
</dbReference>
<dbReference type="FunFam" id="1.10.390.10:FF:000010">
    <property type="entry name" value="Leucyl-cystinyl aminopeptidase"/>
    <property type="match status" value="1"/>
</dbReference>
<dbReference type="SUPFAM" id="SSF55486">
    <property type="entry name" value="Metalloproteases ('zincins'), catalytic domain"/>
    <property type="match status" value="1"/>
</dbReference>
<dbReference type="AlphaFoldDB" id="A0ABC9Y6H6"/>
<keyword evidence="6" id="KW-0645">Protease</keyword>
<evidence type="ECO:0000259" key="26">
    <source>
        <dbReference type="Pfam" id="PF11838"/>
    </source>
</evidence>
<evidence type="ECO:0000256" key="7">
    <source>
        <dbReference type="ARBA" id="ARBA00022692"/>
    </source>
</evidence>
<evidence type="ECO:0000256" key="1">
    <source>
        <dbReference type="ARBA" id="ARBA00004401"/>
    </source>
</evidence>
<dbReference type="GO" id="GO:0006508">
    <property type="term" value="P:proteolysis"/>
    <property type="evidence" value="ECO:0007669"/>
    <property type="project" value="UniProtKB-KW"/>
</dbReference>
<evidence type="ECO:0000259" key="27">
    <source>
        <dbReference type="Pfam" id="PF17900"/>
    </source>
</evidence>
<evidence type="ECO:0000256" key="2">
    <source>
        <dbReference type="ARBA" id="ARBA00010136"/>
    </source>
</evidence>
<evidence type="ECO:0000256" key="22">
    <source>
        <dbReference type="PIRSR" id="PIRSR634016-1"/>
    </source>
</evidence>
<feature type="active site" description="Proton acceptor" evidence="22">
    <location>
        <position position="721"/>
    </location>
</feature>
<feature type="domain" description="Peptidase M1 membrane alanine aminopeptidase" evidence="25">
    <location>
        <begin position="648"/>
        <end position="866"/>
    </location>
</feature>
<evidence type="ECO:0000256" key="16">
    <source>
        <dbReference type="ARBA" id="ARBA00023180"/>
    </source>
</evidence>
<reference evidence="28 29" key="1">
    <citation type="submission" date="2024-06" db="EMBL/GenBank/DDBJ databases">
        <title>The draft genome of Grus japonensis, version 3.</title>
        <authorList>
            <person name="Nabeshima K."/>
            <person name="Suzuki S."/>
            <person name="Onuma M."/>
        </authorList>
    </citation>
    <scope>NUCLEOTIDE SEQUENCE [LARGE SCALE GENOMIC DNA]</scope>
    <source>
        <strain evidence="28 29">451A</strain>
    </source>
</reference>
<evidence type="ECO:0000256" key="23">
    <source>
        <dbReference type="PIRSR" id="PIRSR634016-3"/>
    </source>
</evidence>
<evidence type="ECO:0000256" key="8">
    <source>
        <dbReference type="ARBA" id="ARBA00022723"/>
    </source>
</evidence>
<dbReference type="FunFam" id="2.60.40.1910:FF:000001">
    <property type="entry name" value="Leucyl-cystinyl aminopeptidase"/>
    <property type="match status" value="1"/>
</dbReference>
<evidence type="ECO:0000256" key="19">
    <source>
        <dbReference type="ARBA" id="ARBA00066490"/>
    </source>
</evidence>
<evidence type="ECO:0000256" key="13">
    <source>
        <dbReference type="ARBA" id="ARBA00022990"/>
    </source>
</evidence>
<dbReference type="PRINTS" id="PR00756">
    <property type="entry name" value="ALADIPTASE"/>
</dbReference>
<keyword evidence="13" id="KW-0007">Acetylation</keyword>
<keyword evidence="14" id="KW-0482">Metalloprotease</keyword>
<evidence type="ECO:0000256" key="21">
    <source>
        <dbReference type="ARBA" id="ARBA00080172"/>
    </source>
</evidence>
<organism evidence="28 29">
    <name type="scientific">Grus japonensis</name>
    <name type="common">Japanese crane</name>
    <name type="synonym">Red-crowned crane</name>
    <dbReference type="NCBI Taxonomy" id="30415"/>
    <lineage>
        <taxon>Eukaryota</taxon>
        <taxon>Metazoa</taxon>
        <taxon>Chordata</taxon>
        <taxon>Craniata</taxon>
        <taxon>Vertebrata</taxon>
        <taxon>Euteleostomi</taxon>
        <taxon>Archelosauria</taxon>
        <taxon>Archosauria</taxon>
        <taxon>Dinosauria</taxon>
        <taxon>Saurischia</taxon>
        <taxon>Theropoda</taxon>
        <taxon>Coelurosauria</taxon>
        <taxon>Aves</taxon>
        <taxon>Neognathae</taxon>
        <taxon>Neoaves</taxon>
        <taxon>Gruiformes</taxon>
        <taxon>Gruidae</taxon>
        <taxon>Grus</taxon>
    </lineage>
</organism>
<dbReference type="InterPro" id="IPR024571">
    <property type="entry name" value="ERAP1-like_C_dom"/>
</dbReference>
<evidence type="ECO:0000256" key="3">
    <source>
        <dbReference type="ARBA" id="ARBA00022438"/>
    </source>
</evidence>
<proteinExistence type="inferred from homology"/>
<dbReference type="FunFam" id="1.25.50.20:FF:000003">
    <property type="entry name" value="Leucyl-cystinyl aminopeptidase"/>
    <property type="match status" value="1"/>
</dbReference>
<dbReference type="GO" id="GO:0004177">
    <property type="term" value="F:aminopeptidase activity"/>
    <property type="evidence" value="ECO:0007669"/>
    <property type="project" value="UniProtKB-KW"/>
</dbReference>
<keyword evidence="4" id="KW-1003">Cell membrane</keyword>
<keyword evidence="5" id="KW-0597">Phosphoprotein</keyword>
<feature type="binding site" evidence="23">
    <location>
        <position position="724"/>
    </location>
    <ligand>
        <name>Zn(2+)</name>
        <dbReference type="ChEBI" id="CHEBI:29105"/>
        <note>catalytic</note>
    </ligand>
</feature>
<dbReference type="Gene3D" id="1.25.50.20">
    <property type="match status" value="1"/>
</dbReference>
<dbReference type="EMBL" id="BAAFJT010000040">
    <property type="protein sequence ID" value="GAB0205202.1"/>
    <property type="molecule type" value="Genomic_DNA"/>
</dbReference>
<evidence type="ECO:0000256" key="18">
    <source>
        <dbReference type="ARBA" id="ARBA00062849"/>
    </source>
</evidence>
<comment type="caution">
    <text evidence="28">The sequence shown here is derived from an EMBL/GenBank/DDBJ whole genome shotgun (WGS) entry which is preliminary data.</text>
</comment>
<evidence type="ECO:0000256" key="15">
    <source>
        <dbReference type="ARBA" id="ARBA00023136"/>
    </source>
</evidence>
<dbReference type="InterPro" id="IPR045357">
    <property type="entry name" value="Aminopeptidase_N-like_N"/>
</dbReference>
<comment type="similarity">
    <text evidence="2">Belongs to the peptidase M1 family.</text>
</comment>
<evidence type="ECO:0000256" key="10">
    <source>
        <dbReference type="ARBA" id="ARBA00022833"/>
    </source>
</evidence>
<comment type="subunit">
    <text evidence="18">Homodimer. Binds tankyrases 1 and 2.</text>
</comment>
<dbReference type="Gene3D" id="2.60.40.1730">
    <property type="entry name" value="tricorn interacting facor f3 domain"/>
    <property type="match status" value="1"/>
</dbReference>
<feature type="domain" description="ERAP1-like C-terminal" evidence="26">
    <location>
        <begin position="945"/>
        <end position="1164"/>
    </location>
</feature>
<keyword evidence="10 23" id="KW-0862">Zinc</keyword>
<sequence length="1173" mass="133607">MSKELLGKIKGKKEVYRMWKKGLATWEEYRDVVRECRDATKKAKAHLGLNLARDVKENKKGFFKYISSKRKTRENVGPLLNEVGALVTEHAEKAELLNVVFVSSLLLRPALRNPRPWRSWRTGEVPEDWRKASVTLVFKKGRKEDPGNYRPVSLTSIPGKMMEQLILGVISTHVEEKTVFQCPDEIAVLSVKVLTYNQRHVNSSEIGASLPRAEGGFREENGAISQRASPVCYLFCWLCSSTCHGLVWSCVLIGCYLLEWLRYQIQLPRNMIENSMFEEEPDVVDLAKEPCLHPLEPDEVEYEPRSSRLLVRGLGEHEMDDDEEDYESSAKLLGMSFMNRNSGLRNNMSVYRQNPNGSCSVPSTRTMVVCTVVLVISVSLIMAIYLLPKCTFTKEGCHKKNHTMELIYPLATNGKLFPWAKIRLPPDVVPLHYDLVLQPNLTTLKFSGSVKIVVNIVEVTWKIILHSSGLNITKVTITSAGGHQAKTVEFLEYPLHDQIAVMAPEALLVGQNYTVNIEYSSNLSDTYYGFYKISYKDENSKQRWFAATQFEPLAARSAFPCFDEPAFKATFLIKIKRDEKLSTLSNMPKKATTPVTNGIVQDEFFVSLKMSTYLVAFVVADLKNISREADGSLVSVYAIPQHLNQVGYALNTAVKLLEFYQKYFLINYPLEKLDLVAIPDFQSGAMENWGLITFRETTLLFDSNTSSARDKKLITAVIAHELAHQWFGNLVTMEWWNDLWLNEGFATFMEYFAMEEVFPELHSDEDFLNLIFKAMRKDSLNSSHPVSSAVQSSEQIEEMFDALSYIKGASLLLMLKHYLGKDVFQAGIEVYLHNHNYGSARSDDLWDSMNEITNGTLDVKKLMKTWILHKGFPLVTVVRKGKIISVQQEKFLYCVDPENWTSDASFLWHIPLTYITSSCNLTHCTNAYLLDQKSAVIELPEEVEWIKFNVHMNGYYIVHYAEDWKTLIALLKKNHTALSPKDRANLINNIFNLAGLGKESLEKAFELIDYLNKESSTAPLTQALYQLSLIYSLLEKNGEQQLAARVMHRIEQLLGDKIDKQCWTDEGTMSERELRSTLLAFACTHDIRNCRTTATEMFEKWMKSNGTMSLPSDVMKAIFTAGAKSSDGWEFLLKMYSSSVSEAEKSKMIEALASTDDVRKLIWYEEAQKLYAV</sequence>
<accession>A0ABC9Y6H6</accession>
<dbReference type="EC" id="3.4.11.3" evidence="19"/>
<gene>
    <name evidence="28" type="ORF">GRJ2_002985800</name>
</gene>
<keyword evidence="9" id="KW-0378">Hydrolase</keyword>
<dbReference type="Gene3D" id="2.60.40.1910">
    <property type="match status" value="1"/>
</dbReference>
<feature type="binding site" evidence="23">
    <location>
        <position position="720"/>
    </location>
    <ligand>
        <name>Zn(2+)</name>
        <dbReference type="ChEBI" id="CHEBI:29105"/>
        <note>catalytic</note>
    </ligand>
</feature>
<dbReference type="InterPro" id="IPR027268">
    <property type="entry name" value="Peptidase_M4/M1_CTD_sf"/>
</dbReference>
<dbReference type="Pfam" id="PF01433">
    <property type="entry name" value="Peptidase_M1"/>
    <property type="match status" value="1"/>
</dbReference>
<dbReference type="GO" id="GO:0005886">
    <property type="term" value="C:plasma membrane"/>
    <property type="evidence" value="ECO:0007669"/>
    <property type="project" value="UniProtKB-SubCell"/>
</dbReference>
<name>A0ABC9Y6H6_GRUJA</name>
<evidence type="ECO:0000256" key="17">
    <source>
        <dbReference type="ARBA" id="ARBA00052614"/>
    </source>
</evidence>